<keyword evidence="1" id="KW-0472">Membrane</keyword>
<proteinExistence type="predicted"/>
<protein>
    <submittedName>
        <fullName evidence="2">Uncharacterized protein</fullName>
    </submittedName>
</protein>
<reference evidence="2 3" key="1">
    <citation type="journal article" date="2015" name="Genome Biol. Evol.">
        <title>Phylogenomic analyses indicate that early fungi evolved digesting cell walls of algal ancestors of land plants.</title>
        <authorList>
            <person name="Chang Y."/>
            <person name="Wang S."/>
            <person name="Sekimoto S."/>
            <person name="Aerts A.L."/>
            <person name="Choi C."/>
            <person name="Clum A."/>
            <person name="LaButti K.M."/>
            <person name="Lindquist E.A."/>
            <person name="Yee Ngan C."/>
            <person name="Ohm R.A."/>
            <person name="Salamov A.A."/>
            <person name="Grigoriev I.V."/>
            <person name="Spatafora J.W."/>
            <person name="Berbee M.L."/>
        </authorList>
    </citation>
    <scope>NUCLEOTIDE SEQUENCE [LARGE SCALE GENOMIC DNA]</scope>
    <source>
        <strain evidence="2 3">NRRL 28638</strain>
    </source>
</reference>
<keyword evidence="3" id="KW-1185">Reference proteome</keyword>
<evidence type="ECO:0000313" key="2">
    <source>
        <dbReference type="EMBL" id="KXN71581.1"/>
    </source>
</evidence>
<dbReference type="Proteomes" id="UP000070444">
    <property type="component" value="Unassembled WGS sequence"/>
</dbReference>
<gene>
    <name evidence="2" type="ORF">CONCODRAFT_78271</name>
</gene>
<keyword evidence="1" id="KW-1133">Transmembrane helix</keyword>
<dbReference type="AlphaFoldDB" id="A0A137P9J5"/>
<name>A0A137P9J5_CONC2</name>
<feature type="transmembrane region" description="Helical" evidence="1">
    <location>
        <begin position="6"/>
        <end position="30"/>
    </location>
</feature>
<accession>A0A137P9J5</accession>
<keyword evidence="1" id="KW-0812">Transmembrane</keyword>
<evidence type="ECO:0000313" key="3">
    <source>
        <dbReference type="Proteomes" id="UP000070444"/>
    </source>
</evidence>
<organism evidence="2 3">
    <name type="scientific">Conidiobolus coronatus (strain ATCC 28846 / CBS 209.66 / NRRL 28638)</name>
    <name type="common">Delacroixia coronata</name>
    <dbReference type="NCBI Taxonomy" id="796925"/>
    <lineage>
        <taxon>Eukaryota</taxon>
        <taxon>Fungi</taxon>
        <taxon>Fungi incertae sedis</taxon>
        <taxon>Zoopagomycota</taxon>
        <taxon>Entomophthoromycotina</taxon>
        <taxon>Entomophthoromycetes</taxon>
        <taxon>Entomophthorales</taxon>
        <taxon>Ancylistaceae</taxon>
        <taxon>Conidiobolus</taxon>
    </lineage>
</organism>
<sequence>MEPDQLQILIICISVLVGFTVFAIGVWMSIRYYRKYYTIQGTIVLTQNDSTSHYKLNSLNDSMRSSYSDNSRQTTGRRSSIAMTNYSNNLDMSTIVIAEPVASHHSLQSKPSFPSLPSHIIKQPYQLSRPSQKSTHILPL</sequence>
<dbReference type="EMBL" id="KQ964472">
    <property type="protein sequence ID" value="KXN71581.1"/>
    <property type="molecule type" value="Genomic_DNA"/>
</dbReference>
<evidence type="ECO:0000256" key="1">
    <source>
        <dbReference type="SAM" id="Phobius"/>
    </source>
</evidence>